<organism evidence="1">
    <name type="scientific">Hyperionvirus sp</name>
    <dbReference type="NCBI Taxonomy" id="2487770"/>
    <lineage>
        <taxon>Viruses</taxon>
        <taxon>Varidnaviria</taxon>
        <taxon>Bamfordvirae</taxon>
        <taxon>Nucleocytoviricota</taxon>
        <taxon>Megaviricetes</taxon>
        <taxon>Imitervirales</taxon>
        <taxon>Mimiviridae</taxon>
        <taxon>Klosneuvirinae</taxon>
    </lineage>
</organism>
<accession>A0A3G5A982</accession>
<name>A0A3G5A982_9VIRU</name>
<evidence type="ECO:0000313" key="1">
    <source>
        <dbReference type="EMBL" id="AYV83642.1"/>
    </source>
</evidence>
<reference evidence="1" key="1">
    <citation type="submission" date="2018-10" db="EMBL/GenBank/DDBJ databases">
        <title>Hidden diversity of soil giant viruses.</title>
        <authorList>
            <person name="Schulz F."/>
            <person name="Alteio L."/>
            <person name="Goudeau D."/>
            <person name="Ryan E.M."/>
            <person name="Malmstrom R.R."/>
            <person name="Blanchard J."/>
            <person name="Woyke T."/>
        </authorList>
    </citation>
    <scope>NUCLEOTIDE SEQUENCE</scope>
    <source>
        <strain evidence="1">HYV1</strain>
    </source>
</reference>
<proteinExistence type="predicted"/>
<gene>
    <name evidence="1" type="ORF">Hyperionvirus9_59</name>
</gene>
<protein>
    <submittedName>
        <fullName evidence="1">Uncharacterized protein</fullName>
    </submittedName>
</protein>
<sequence>MSISFGSKADLRTEAKPEEPAIIVSKFSFSNASMRSWKMPF</sequence>
<dbReference type="EMBL" id="MK072391">
    <property type="protein sequence ID" value="AYV83642.1"/>
    <property type="molecule type" value="Genomic_DNA"/>
</dbReference>